<feature type="chain" id="PRO_5020780803" evidence="5">
    <location>
        <begin position="24"/>
        <end position="300"/>
    </location>
</feature>
<dbReference type="CDD" id="cd01004">
    <property type="entry name" value="PBP2_MidA_like"/>
    <property type="match status" value="1"/>
</dbReference>
<name>A0A4Q9V161_9ACTO</name>
<dbReference type="GO" id="GO:0030313">
    <property type="term" value="C:cell envelope"/>
    <property type="evidence" value="ECO:0007669"/>
    <property type="project" value="UniProtKB-SubCell"/>
</dbReference>
<keyword evidence="3 5" id="KW-0732">Signal</keyword>
<dbReference type="SMART" id="SM00062">
    <property type="entry name" value="PBPb"/>
    <property type="match status" value="1"/>
</dbReference>
<evidence type="ECO:0000256" key="5">
    <source>
        <dbReference type="SAM" id="SignalP"/>
    </source>
</evidence>
<proteinExistence type="inferred from homology"/>
<feature type="domain" description="Solute-binding protein family 3/N-terminal" evidence="6">
    <location>
        <begin position="63"/>
        <end position="288"/>
    </location>
</feature>
<evidence type="ECO:0000259" key="6">
    <source>
        <dbReference type="SMART" id="SM00062"/>
    </source>
</evidence>
<gene>
    <name evidence="7" type="ORF">EZJ44_02625</name>
</gene>
<evidence type="ECO:0000256" key="2">
    <source>
        <dbReference type="ARBA" id="ARBA00010333"/>
    </source>
</evidence>
<comment type="caution">
    <text evidence="7">The sequence shown here is derived from an EMBL/GenBank/DDBJ whole genome shotgun (WGS) entry which is preliminary data.</text>
</comment>
<dbReference type="Gene3D" id="3.40.190.10">
    <property type="entry name" value="Periplasmic binding protein-like II"/>
    <property type="match status" value="2"/>
</dbReference>
<dbReference type="RefSeq" id="WP_131279846.1">
    <property type="nucleotide sequence ID" value="NZ_JBHSLR010000009.1"/>
</dbReference>
<evidence type="ECO:0000313" key="8">
    <source>
        <dbReference type="Proteomes" id="UP000293036"/>
    </source>
</evidence>
<dbReference type="Pfam" id="PF00497">
    <property type="entry name" value="SBP_bac_3"/>
    <property type="match status" value="1"/>
</dbReference>
<protein>
    <submittedName>
        <fullName evidence="7">ABC transporter substrate-binding protein</fullName>
    </submittedName>
</protein>
<dbReference type="PROSITE" id="PS51257">
    <property type="entry name" value="PROKAR_LIPOPROTEIN"/>
    <property type="match status" value="1"/>
</dbReference>
<dbReference type="EMBL" id="SJDT01000002">
    <property type="protein sequence ID" value="TBW22816.1"/>
    <property type="molecule type" value="Genomic_DNA"/>
</dbReference>
<evidence type="ECO:0000256" key="3">
    <source>
        <dbReference type="ARBA" id="ARBA00022729"/>
    </source>
</evidence>
<evidence type="ECO:0000256" key="4">
    <source>
        <dbReference type="RuleBase" id="RU003744"/>
    </source>
</evidence>
<keyword evidence="8" id="KW-1185">Reference proteome</keyword>
<organism evidence="7 8">
    <name type="scientific">Arcanobacterium bovis</name>
    <dbReference type="NCBI Taxonomy" id="2529275"/>
    <lineage>
        <taxon>Bacteria</taxon>
        <taxon>Bacillati</taxon>
        <taxon>Actinomycetota</taxon>
        <taxon>Actinomycetes</taxon>
        <taxon>Actinomycetales</taxon>
        <taxon>Actinomycetaceae</taxon>
        <taxon>Arcanobacterium</taxon>
    </lineage>
</organism>
<comment type="subcellular location">
    <subcellularLocation>
        <location evidence="1">Cell envelope</location>
    </subcellularLocation>
</comment>
<evidence type="ECO:0000313" key="7">
    <source>
        <dbReference type="EMBL" id="TBW22816.1"/>
    </source>
</evidence>
<evidence type="ECO:0000256" key="1">
    <source>
        <dbReference type="ARBA" id="ARBA00004196"/>
    </source>
</evidence>
<accession>A0A4Q9V161</accession>
<dbReference type="InterPro" id="IPR001638">
    <property type="entry name" value="Solute-binding_3/MltF_N"/>
</dbReference>
<dbReference type="InterPro" id="IPR018313">
    <property type="entry name" value="SBP_3_CS"/>
</dbReference>
<sequence>MRRKPFAVLCVSIALALSACGSADSKAGSGESRSDVTATDLSKIEKVEEIAAMVPEAVKKDGTLTVGNNIYYAPAEFYAADGKTAQGYDIDLTNALAKVLGLKADIQQAEFAAIIPAIGSKYEAGIANFSINPERIATVNMIEYFKVGSSWSTAKGNPKKFDPKSPCGAIVGVQTGTVQDEDIDKLNATCPADKKIQIQRYNEQSAVTTALAGGKLVAMYTDSSVAEYAAKITDGATAVAGEPENVAGVGIIVGKQDAELTKALQAALQYLIDKGHLKSIFKTWGISEGVAQKAELNPAN</sequence>
<dbReference type="PROSITE" id="PS01039">
    <property type="entry name" value="SBP_BACTERIAL_3"/>
    <property type="match status" value="1"/>
</dbReference>
<dbReference type="PANTHER" id="PTHR35936:SF17">
    <property type="entry name" value="ARGININE-BINDING EXTRACELLULAR PROTEIN ARTP"/>
    <property type="match status" value="1"/>
</dbReference>
<dbReference type="PANTHER" id="PTHR35936">
    <property type="entry name" value="MEMBRANE-BOUND LYTIC MUREIN TRANSGLYCOSYLASE F"/>
    <property type="match status" value="1"/>
</dbReference>
<dbReference type="Proteomes" id="UP000293036">
    <property type="component" value="Unassembled WGS sequence"/>
</dbReference>
<dbReference type="OrthoDB" id="4633994at2"/>
<dbReference type="SUPFAM" id="SSF53850">
    <property type="entry name" value="Periplasmic binding protein-like II"/>
    <property type="match status" value="1"/>
</dbReference>
<dbReference type="AlphaFoldDB" id="A0A4Q9V161"/>
<reference evidence="7 8" key="1">
    <citation type="submission" date="2019-02" db="EMBL/GenBank/DDBJ databases">
        <title>Arcanobacterium bovis sp. nov., isolated from the milk of a cow with mastitis.</title>
        <authorList>
            <person name="Sammra O."/>
            <person name="Foster G."/>
            <person name="Hassan A."/>
            <person name="Alssahen M."/>
            <person name="Laemmler C."/>
            <person name="Borowiak M."/>
            <person name="Malorny B."/>
            <person name="Abdulmawjood A."/>
        </authorList>
    </citation>
    <scope>NUCLEOTIDE SEQUENCE [LARGE SCALE GENOMIC DNA]</scope>
    <source>
        <strain evidence="7 8">C605018/01/1</strain>
    </source>
</reference>
<feature type="signal peptide" evidence="5">
    <location>
        <begin position="1"/>
        <end position="23"/>
    </location>
</feature>
<comment type="similarity">
    <text evidence="2 4">Belongs to the bacterial solute-binding protein 3 family.</text>
</comment>